<sequence length="173" mass="20167">MSVVLDKISGWQRDFRAWQGIFLALQSTEITELLLSSMPATVPEDYLIQGRDLIDQMVAFWTVRKDVVAMANRQFDRFQLDDPEPLMERLGIQHEILPRAVSSFTDLIKQLNNLPPLRLRRHEYSARQLFEADETFTRLSSQLISIKQDICRLERIFDRFLTMFNATTLSTAS</sequence>
<reference evidence="1 2" key="1">
    <citation type="journal article" date="2015" name="Sci. Rep.">
        <title>Chromosome-level genome map provides insights into diverse defense mechanisms in the medicinal fungus Ganoderma sinense.</title>
        <authorList>
            <person name="Zhu Y."/>
            <person name="Xu J."/>
            <person name="Sun C."/>
            <person name="Zhou S."/>
            <person name="Xu H."/>
            <person name="Nelson D.R."/>
            <person name="Qian J."/>
            <person name="Song J."/>
            <person name="Luo H."/>
            <person name="Xiang L."/>
            <person name="Li Y."/>
            <person name="Xu Z."/>
            <person name="Ji A."/>
            <person name="Wang L."/>
            <person name="Lu S."/>
            <person name="Hayward A."/>
            <person name="Sun W."/>
            <person name="Li X."/>
            <person name="Schwartz D.C."/>
            <person name="Wang Y."/>
            <person name="Chen S."/>
        </authorList>
    </citation>
    <scope>NUCLEOTIDE SEQUENCE [LARGE SCALE GENOMIC DNA]</scope>
    <source>
        <strain evidence="1 2">ZZ0214-1</strain>
    </source>
</reference>
<dbReference type="Proteomes" id="UP000230002">
    <property type="component" value="Unassembled WGS sequence"/>
</dbReference>
<evidence type="ECO:0000313" key="2">
    <source>
        <dbReference type="Proteomes" id="UP000230002"/>
    </source>
</evidence>
<comment type="caution">
    <text evidence="1">The sequence shown here is derived from an EMBL/GenBank/DDBJ whole genome shotgun (WGS) entry which is preliminary data.</text>
</comment>
<protein>
    <submittedName>
        <fullName evidence="1">Uncharacterized protein</fullName>
    </submittedName>
</protein>
<accession>A0A2G8S4H8</accession>
<proteinExistence type="predicted"/>
<organism evidence="1 2">
    <name type="scientific">Ganoderma sinense ZZ0214-1</name>
    <dbReference type="NCBI Taxonomy" id="1077348"/>
    <lineage>
        <taxon>Eukaryota</taxon>
        <taxon>Fungi</taxon>
        <taxon>Dikarya</taxon>
        <taxon>Basidiomycota</taxon>
        <taxon>Agaricomycotina</taxon>
        <taxon>Agaricomycetes</taxon>
        <taxon>Polyporales</taxon>
        <taxon>Polyporaceae</taxon>
        <taxon>Ganoderma</taxon>
    </lineage>
</organism>
<evidence type="ECO:0000313" key="1">
    <source>
        <dbReference type="EMBL" id="PIL28468.1"/>
    </source>
</evidence>
<name>A0A2G8S4H8_9APHY</name>
<dbReference type="EMBL" id="AYKW01000023">
    <property type="protein sequence ID" value="PIL28468.1"/>
    <property type="molecule type" value="Genomic_DNA"/>
</dbReference>
<dbReference type="AlphaFoldDB" id="A0A2G8S4H8"/>
<gene>
    <name evidence="1" type="ORF">GSI_08506</name>
</gene>
<keyword evidence="2" id="KW-1185">Reference proteome</keyword>